<dbReference type="PANTHER" id="PTHR37422">
    <property type="entry name" value="TEICHURONIC ACID BIOSYNTHESIS PROTEIN TUAE"/>
    <property type="match status" value="1"/>
</dbReference>
<name>A0ABS3Z673_9GAMM</name>
<dbReference type="PANTHER" id="PTHR37422:SF17">
    <property type="entry name" value="O-ANTIGEN LIGASE"/>
    <property type="match status" value="1"/>
</dbReference>
<dbReference type="EMBL" id="JACVEW010000001">
    <property type="protein sequence ID" value="MBP0047192.1"/>
    <property type="molecule type" value="Genomic_DNA"/>
</dbReference>
<feature type="transmembrane region" description="Helical" evidence="5">
    <location>
        <begin position="93"/>
        <end position="110"/>
    </location>
</feature>
<evidence type="ECO:0000256" key="2">
    <source>
        <dbReference type="ARBA" id="ARBA00022692"/>
    </source>
</evidence>
<sequence>MIKLVPAQINLNFLANISVYVVLAYVFSFIFFFPVGDGLLKEIMLLSSILCISWRFQKRSWSFGETKYIVIPMAIYITVLIVSYLLYDGFMSTISMFLFSILFLYSASLIKLRISFVAVICLLSAFQTLDMVVDHLLHGTDRLAGTNNPIFLAMFTCLMSVLCFYLSLSVSGKFLRFSLWAGTSIFLLATVLTETRGVIIAYIPLLILMIYFVLKKVKFKLNVRSGMAFVLFSIILIDLALHSDSLKVPFKTMKLELQEMLDESPKDEIYITSVGFRILMWEFSWAVAQEHPLLGAGREGFYRYRQEWSENGRFPSALGQHLPETHAHSQYFQELAMRGAVGLVALLGLFVMPAARGMRLLRADDNQRQCAGAILLSVVIAFATFALTEVSLKHSEKIAVFVALSFVALSLGQRSQSTSPVMATKE</sequence>
<dbReference type="RefSeq" id="WP_209285806.1">
    <property type="nucleotide sequence ID" value="NZ_JACVEW010000001.1"/>
</dbReference>
<evidence type="ECO:0000313" key="7">
    <source>
        <dbReference type="EMBL" id="MBP0047192.1"/>
    </source>
</evidence>
<feature type="transmembrane region" description="Helical" evidence="5">
    <location>
        <begin position="226"/>
        <end position="243"/>
    </location>
</feature>
<feature type="transmembrane region" description="Helical" evidence="5">
    <location>
        <begin position="68"/>
        <end position="87"/>
    </location>
</feature>
<keyword evidence="4 5" id="KW-0472">Membrane</keyword>
<evidence type="ECO:0000256" key="3">
    <source>
        <dbReference type="ARBA" id="ARBA00022989"/>
    </source>
</evidence>
<dbReference type="GO" id="GO:0016874">
    <property type="term" value="F:ligase activity"/>
    <property type="evidence" value="ECO:0007669"/>
    <property type="project" value="UniProtKB-KW"/>
</dbReference>
<organism evidence="7 8">
    <name type="scientific">Marinobacterium alkalitolerans</name>
    <dbReference type="NCBI Taxonomy" id="1542925"/>
    <lineage>
        <taxon>Bacteria</taxon>
        <taxon>Pseudomonadati</taxon>
        <taxon>Pseudomonadota</taxon>
        <taxon>Gammaproteobacteria</taxon>
        <taxon>Oceanospirillales</taxon>
        <taxon>Oceanospirillaceae</taxon>
        <taxon>Marinobacterium</taxon>
    </lineage>
</organism>
<feature type="transmembrane region" description="Helical" evidence="5">
    <location>
        <begin position="370"/>
        <end position="388"/>
    </location>
</feature>
<proteinExistence type="predicted"/>
<comment type="subcellular location">
    <subcellularLocation>
        <location evidence="1">Membrane</location>
        <topology evidence="1">Multi-pass membrane protein</topology>
    </subcellularLocation>
</comment>
<feature type="transmembrane region" description="Helical" evidence="5">
    <location>
        <begin position="149"/>
        <end position="167"/>
    </location>
</feature>
<dbReference type="InterPro" id="IPR007016">
    <property type="entry name" value="O-antigen_ligase-rel_domated"/>
</dbReference>
<reference evidence="7 8" key="1">
    <citation type="submission" date="2020-09" db="EMBL/GenBank/DDBJ databases">
        <authorList>
            <person name="Tanuku N.R.S."/>
        </authorList>
    </citation>
    <scope>NUCLEOTIDE SEQUENCE [LARGE SCALE GENOMIC DNA]</scope>
    <source>
        <strain evidence="7 8">AK62</strain>
    </source>
</reference>
<keyword evidence="7" id="KW-0436">Ligase</keyword>
<feature type="transmembrane region" description="Helical" evidence="5">
    <location>
        <begin position="198"/>
        <end position="214"/>
    </location>
</feature>
<comment type="caution">
    <text evidence="7">The sequence shown here is derived from an EMBL/GenBank/DDBJ whole genome shotgun (WGS) entry which is preliminary data.</text>
</comment>
<feature type="domain" description="O-antigen ligase-related" evidence="6">
    <location>
        <begin position="184"/>
        <end position="347"/>
    </location>
</feature>
<keyword evidence="2 5" id="KW-0812">Transmembrane</keyword>
<gene>
    <name evidence="7" type="ORF">H9C73_00465</name>
</gene>
<feature type="transmembrane region" description="Helical" evidence="5">
    <location>
        <begin position="335"/>
        <end position="358"/>
    </location>
</feature>
<evidence type="ECO:0000256" key="1">
    <source>
        <dbReference type="ARBA" id="ARBA00004141"/>
    </source>
</evidence>
<protein>
    <submittedName>
        <fullName evidence="7">O-antigen ligase family protein</fullName>
    </submittedName>
</protein>
<keyword evidence="3 5" id="KW-1133">Transmembrane helix</keyword>
<feature type="transmembrane region" description="Helical" evidence="5">
    <location>
        <begin position="12"/>
        <end position="33"/>
    </location>
</feature>
<evidence type="ECO:0000256" key="4">
    <source>
        <dbReference type="ARBA" id="ARBA00023136"/>
    </source>
</evidence>
<keyword evidence="8" id="KW-1185">Reference proteome</keyword>
<accession>A0ABS3Z673</accession>
<feature type="transmembrane region" description="Helical" evidence="5">
    <location>
        <begin position="174"/>
        <end position="192"/>
    </location>
</feature>
<evidence type="ECO:0000256" key="5">
    <source>
        <dbReference type="SAM" id="Phobius"/>
    </source>
</evidence>
<evidence type="ECO:0000313" key="8">
    <source>
        <dbReference type="Proteomes" id="UP000810171"/>
    </source>
</evidence>
<evidence type="ECO:0000259" key="6">
    <source>
        <dbReference type="Pfam" id="PF04932"/>
    </source>
</evidence>
<dbReference type="InterPro" id="IPR051533">
    <property type="entry name" value="WaaL-like"/>
</dbReference>
<dbReference type="Proteomes" id="UP000810171">
    <property type="component" value="Unassembled WGS sequence"/>
</dbReference>
<dbReference type="Pfam" id="PF04932">
    <property type="entry name" value="Wzy_C"/>
    <property type="match status" value="1"/>
</dbReference>